<keyword evidence="1" id="KW-1133">Transmembrane helix</keyword>
<feature type="transmembrane region" description="Helical" evidence="1">
    <location>
        <begin position="253"/>
        <end position="273"/>
    </location>
</feature>
<feature type="transmembrane region" description="Helical" evidence="1">
    <location>
        <begin position="176"/>
        <end position="193"/>
    </location>
</feature>
<gene>
    <name evidence="3" type="ORF">AYJ54_29625</name>
</gene>
<keyword evidence="1" id="KW-0472">Membrane</keyword>
<dbReference type="OrthoDB" id="7605198at2"/>
<feature type="transmembrane region" description="Helical" evidence="1">
    <location>
        <begin position="200"/>
        <end position="217"/>
    </location>
</feature>
<feature type="transmembrane region" description="Helical" evidence="1">
    <location>
        <begin position="408"/>
        <end position="427"/>
    </location>
</feature>
<evidence type="ECO:0000313" key="3">
    <source>
        <dbReference type="EMBL" id="OAF01237.1"/>
    </source>
</evidence>
<feature type="transmembrane region" description="Helical" evidence="1">
    <location>
        <begin position="128"/>
        <end position="156"/>
    </location>
</feature>
<keyword evidence="1" id="KW-0812">Transmembrane</keyword>
<feature type="transmembrane region" description="Helical" evidence="1">
    <location>
        <begin position="372"/>
        <end position="396"/>
    </location>
</feature>
<sequence>MLVSWWSFETLLPALLDIVAIGFILAIMMRIAVSRPGLAVMVFLVFFSFVWRLISVFYIDAFGPVFSEELERYVGPGLAVLPLAASQGLFIAALLVSFRPQRLQALATGSRGWLAGVLPPGRFDLSNVAFWVVLVYVLALWIELRLSGPIPLLAGIERFDYTRQYGGPLHQRLVEWGPMLAFQLGLFMTLPVLRGGRFDLRFAALFGALLIYLFVVGHRFSSFYSYSSFFIIPVGAMLLRPQKGVEQRNPVRILCYFGLPAAGLVVLIAAALIHSYTVVRGSEIDLVRFKLTQRILVQQGEMWWASYERVFINGDWNGALAMFKLFVDPFNPATNSTMQFLMGQALPLDRAHALLTQGQTYTGGWPEVLFEIAGPVGGFFLVAASAILFSEFMFLLTRCIIEERYATCFFLTPILYAVAICVVSGMVNSFVQLTFMVKLALAVLVYVMEDRWRASRVASTANPTDAAVVFERAPQHE</sequence>
<reference evidence="3 4" key="1">
    <citation type="submission" date="2016-03" db="EMBL/GenBank/DDBJ databases">
        <title>Draft Genome Sequence of the Strain BR 10245 (Bradyrhizobium sp.) isolated from nodules of Centrolobium paraense.</title>
        <authorList>
            <person name="Simoes-Araujo J.L.Sr."/>
            <person name="Barauna A.C."/>
            <person name="Silva K."/>
            <person name="Zilli J.E."/>
        </authorList>
    </citation>
    <scope>NUCLEOTIDE SEQUENCE [LARGE SCALE GENOMIC DNA]</scope>
    <source>
        <strain evidence="3 4">BR 10245</strain>
    </source>
</reference>
<evidence type="ECO:0000256" key="1">
    <source>
        <dbReference type="SAM" id="Phobius"/>
    </source>
</evidence>
<dbReference type="Pfam" id="PF19982">
    <property type="entry name" value="DUF6418"/>
    <property type="match status" value="1"/>
</dbReference>
<feature type="transmembrane region" description="Helical" evidence="1">
    <location>
        <begin position="79"/>
        <end position="98"/>
    </location>
</feature>
<feature type="transmembrane region" description="Helical" evidence="1">
    <location>
        <begin position="12"/>
        <end position="31"/>
    </location>
</feature>
<protein>
    <recommendedName>
        <fullName evidence="2">DUF6418 domain-containing protein</fullName>
    </recommendedName>
</protein>
<proteinExistence type="predicted"/>
<dbReference type="Proteomes" id="UP000076959">
    <property type="component" value="Unassembled WGS sequence"/>
</dbReference>
<feature type="transmembrane region" description="Helical" evidence="1">
    <location>
        <begin position="223"/>
        <end position="241"/>
    </location>
</feature>
<dbReference type="EMBL" id="LUUB01000106">
    <property type="protein sequence ID" value="OAF01237.1"/>
    <property type="molecule type" value="Genomic_DNA"/>
</dbReference>
<dbReference type="AlphaFoldDB" id="A0A176YBS8"/>
<dbReference type="InterPro" id="IPR046303">
    <property type="entry name" value="DUF6418"/>
</dbReference>
<feature type="domain" description="DUF6418" evidence="2">
    <location>
        <begin position="332"/>
        <end position="437"/>
    </location>
</feature>
<evidence type="ECO:0000259" key="2">
    <source>
        <dbReference type="Pfam" id="PF19982"/>
    </source>
</evidence>
<accession>A0A176YBS8</accession>
<keyword evidence="4" id="KW-1185">Reference proteome</keyword>
<dbReference type="RefSeq" id="WP_063707667.1">
    <property type="nucleotide sequence ID" value="NZ_LUUB01000106.1"/>
</dbReference>
<name>A0A176YBS8_9BRAD</name>
<feature type="transmembrane region" description="Helical" evidence="1">
    <location>
        <begin position="38"/>
        <end position="59"/>
    </location>
</feature>
<dbReference type="STRING" id="1505087.AYJ54_29625"/>
<comment type="caution">
    <text evidence="3">The sequence shown here is derived from an EMBL/GenBank/DDBJ whole genome shotgun (WGS) entry which is preliminary data.</text>
</comment>
<evidence type="ECO:0000313" key="4">
    <source>
        <dbReference type="Proteomes" id="UP000076959"/>
    </source>
</evidence>
<organism evidence="3 4">
    <name type="scientific">Bradyrhizobium centrolobii</name>
    <dbReference type="NCBI Taxonomy" id="1505087"/>
    <lineage>
        <taxon>Bacteria</taxon>
        <taxon>Pseudomonadati</taxon>
        <taxon>Pseudomonadota</taxon>
        <taxon>Alphaproteobacteria</taxon>
        <taxon>Hyphomicrobiales</taxon>
        <taxon>Nitrobacteraceae</taxon>
        <taxon>Bradyrhizobium</taxon>
    </lineage>
</organism>
<feature type="transmembrane region" description="Helical" evidence="1">
    <location>
        <begin position="433"/>
        <end position="449"/>
    </location>
</feature>